<accession>A0A3L6ZSB3</accession>
<gene>
    <name evidence="8" type="ORF">D9V29_09660</name>
</gene>
<evidence type="ECO:0000256" key="2">
    <source>
        <dbReference type="ARBA" id="ARBA00022475"/>
    </source>
</evidence>
<dbReference type="PANTHER" id="PTHR35007">
    <property type="entry name" value="INTEGRAL MEMBRANE PROTEIN-RELATED"/>
    <property type="match status" value="1"/>
</dbReference>
<evidence type="ECO:0000256" key="6">
    <source>
        <dbReference type="SAM" id="Phobius"/>
    </source>
</evidence>
<keyword evidence="5 6" id="KW-0472">Membrane</keyword>
<dbReference type="EMBL" id="RCUV01000009">
    <property type="protein sequence ID" value="RLP70833.1"/>
    <property type="molecule type" value="Genomic_DNA"/>
</dbReference>
<evidence type="ECO:0000256" key="4">
    <source>
        <dbReference type="ARBA" id="ARBA00022989"/>
    </source>
</evidence>
<comment type="subcellular location">
    <subcellularLocation>
        <location evidence="1">Cell membrane</location>
        <topology evidence="1">Multi-pass membrane protein</topology>
    </subcellularLocation>
</comment>
<dbReference type="Proteomes" id="UP000270299">
    <property type="component" value="Unassembled WGS sequence"/>
</dbReference>
<name>A0A3L6ZSB3_9MICO</name>
<dbReference type="GO" id="GO:0005886">
    <property type="term" value="C:plasma membrane"/>
    <property type="evidence" value="ECO:0007669"/>
    <property type="project" value="UniProtKB-SubCell"/>
</dbReference>
<comment type="caution">
    <text evidence="8">The sequence shown here is derived from an EMBL/GenBank/DDBJ whole genome shotgun (WGS) entry which is preliminary data.</text>
</comment>
<evidence type="ECO:0000313" key="9">
    <source>
        <dbReference type="Proteomes" id="UP000270299"/>
    </source>
</evidence>
<feature type="transmembrane region" description="Helical" evidence="6">
    <location>
        <begin position="6"/>
        <end position="22"/>
    </location>
</feature>
<organism evidence="8 9">
    <name type="scientific">Mycetocola manganoxydans</name>
    <dbReference type="NCBI Taxonomy" id="699879"/>
    <lineage>
        <taxon>Bacteria</taxon>
        <taxon>Bacillati</taxon>
        <taxon>Actinomycetota</taxon>
        <taxon>Actinomycetes</taxon>
        <taxon>Micrococcales</taxon>
        <taxon>Microbacteriaceae</taxon>
        <taxon>Mycetocola</taxon>
    </lineage>
</organism>
<sequence length="287" mass="30329">MTLTLGGLLAAGALLVVSPWLFPRRSRDAVRVRPRRDRFQAALALAGLGRVPPAVFVALSLVLGLLTGALAQAILGVGALSLCASVVGGAAPALLVAWRARTRRSANRALWPDVVDHLVGAVRSGLALPDAVVSLASNGPEALRSDFRAFEADYGRTGSFGGCLDRLKESLADPVPDRILETLRMARDVGGTDLTVVLRSLAAYLREDLAIRAEVEARQSWIRNAAKLGVAAPWCILLLLATRPEAAIAYNSSGGAVLIAGGAAVSVVAYRVMLSVGRLPQERRWFQ</sequence>
<dbReference type="Pfam" id="PF00482">
    <property type="entry name" value="T2SSF"/>
    <property type="match status" value="1"/>
</dbReference>
<feature type="domain" description="Type II secretion system protein GspF" evidence="7">
    <location>
        <begin position="116"/>
        <end position="234"/>
    </location>
</feature>
<proteinExistence type="predicted"/>
<dbReference type="InterPro" id="IPR018076">
    <property type="entry name" value="T2SS_GspF_dom"/>
</dbReference>
<protein>
    <submittedName>
        <fullName evidence="8">Type II secretion system protein F</fullName>
    </submittedName>
</protein>
<feature type="transmembrane region" description="Helical" evidence="6">
    <location>
        <begin position="254"/>
        <end position="274"/>
    </location>
</feature>
<evidence type="ECO:0000256" key="3">
    <source>
        <dbReference type="ARBA" id="ARBA00022692"/>
    </source>
</evidence>
<keyword evidence="4 6" id="KW-1133">Transmembrane helix</keyword>
<feature type="transmembrane region" description="Helical" evidence="6">
    <location>
        <begin position="225"/>
        <end position="242"/>
    </location>
</feature>
<dbReference type="OrthoDB" id="3217742at2"/>
<keyword evidence="2" id="KW-1003">Cell membrane</keyword>
<evidence type="ECO:0000259" key="7">
    <source>
        <dbReference type="Pfam" id="PF00482"/>
    </source>
</evidence>
<evidence type="ECO:0000256" key="1">
    <source>
        <dbReference type="ARBA" id="ARBA00004651"/>
    </source>
</evidence>
<evidence type="ECO:0000256" key="5">
    <source>
        <dbReference type="ARBA" id="ARBA00023136"/>
    </source>
</evidence>
<feature type="transmembrane region" description="Helical" evidence="6">
    <location>
        <begin position="73"/>
        <end position="98"/>
    </location>
</feature>
<keyword evidence="3 6" id="KW-0812">Transmembrane</keyword>
<feature type="transmembrane region" description="Helical" evidence="6">
    <location>
        <begin position="43"/>
        <end position="67"/>
    </location>
</feature>
<dbReference type="PANTHER" id="PTHR35007:SF1">
    <property type="entry name" value="PILUS ASSEMBLY PROTEIN"/>
    <property type="match status" value="1"/>
</dbReference>
<keyword evidence="9" id="KW-1185">Reference proteome</keyword>
<dbReference type="AlphaFoldDB" id="A0A3L6ZSB3"/>
<evidence type="ECO:0000313" key="8">
    <source>
        <dbReference type="EMBL" id="RLP70833.1"/>
    </source>
</evidence>
<reference evidence="8 9" key="1">
    <citation type="submission" date="2018-10" db="EMBL/GenBank/DDBJ databases">
        <authorList>
            <person name="Li J."/>
        </authorList>
    </citation>
    <scope>NUCLEOTIDE SEQUENCE [LARGE SCALE GENOMIC DNA]</scope>
    <source>
        <strain evidence="8 9">CCTCC AB209002</strain>
    </source>
</reference>